<protein>
    <submittedName>
        <fullName evidence="1">Uncharacterized protein</fullName>
    </submittedName>
</protein>
<dbReference type="RefSeq" id="WP_144842862.1">
    <property type="nucleotide sequence ID" value="NZ_VMRJ01000001.1"/>
</dbReference>
<name>A0A558C1D5_9BACT</name>
<accession>A0A558C1D5</accession>
<proteinExistence type="predicted"/>
<comment type="caution">
    <text evidence="1">The sequence shown here is derived from an EMBL/GenBank/DDBJ whole genome shotgun (WGS) entry which is preliminary data.</text>
</comment>
<sequence>MERFYDVTVKGEAIRLGLHATSVVPDGNRARINIHSDADTLAESLPADVALQFDAAAQAARAALASVAIAHLYPDQSYDEVLRRREAAQHSLLH</sequence>
<reference evidence="1 2" key="1">
    <citation type="submission" date="2019-07" db="EMBL/GenBank/DDBJ databases">
        <title>Hymenobacter sp. straun FUR1 Genome sequencing and assembly.</title>
        <authorList>
            <person name="Chhetri G."/>
        </authorList>
    </citation>
    <scope>NUCLEOTIDE SEQUENCE [LARGE SCALE GENOMIC DNA]</scope>
    <source>
        <strain evidence="1 2">Fur1</strain>
    </source>
</reference>
<evidence type="ECO:0000313" key="2">
    <source>
        <dbReference type="Proteomes" id="UP000317624"/>
    </source>
</evidence>
<evidence type="ECO:0000313" key="1">
    <source>
        <dbReference type="EMBL" id="TVT42593.1"/>
    </source>
</evidence>
<gene>
    <name evidence="1" type="ORF">FNT36_00385</name>
</gene>
<dbReference type="AlphaFoldDB" id="A0A558C1D5"/>
<dbReference type="EMBL" id="VMRJ01000001">
    <property type="protein sequence ID" value="TVT42593.1"/>
    <property type="molecule type" value="Genomic_DNA"/>
</dbReference>
<organism evidence="1 2">
    <name type="scientific">Hymenobacter setariae</name>
    <dbReference type="NCBI Taxonomy" id="2594794"/>
    <lineage>
        <taxon>Bacteria</taxon>
        <taxon>Pseudomonadati</taxon>
        <taxon>Bacteroidota</taxon>
        <taxon>Cytophagia</taxon>
        <taxon>Cytophagales</taxon>
        <taxon>Hymenobacteraceae</taxon>
        <taxon>Hymenobacter</taxon>
    </lineage>
</organism>
<keyword evidence="2" id="KW-1185">Reference proteome</keyword>
<dbReference type="Proteomes" id="UP000317624">
    <property type="component" value="Unassembled WGS sequence"/>
</dbReference>